<dbReference type="Gene3D" id="1.20.120.340">
    <property type="entry name" value="Flagellar protein FliS"/>
    <property type="match status" value="1"/>
</dbReference>
<keyword evidence="6" id="KW-0282">Flagellum</keyword>
<reference evidence="6 7" key="1">
    <citation type="submission" date="2016-10" db="EMBL/GenBank/DDBJ databases">
        <authorList>
            <person name="de Groot N.N."/>
        </authorList>
    </citation>
    <scope>NUCLEOTIDE SEQUENCE [LARGE SCALE GENOMIC DNA]</scope>
    <source>
        <strain evidence="6 7">DSM 15269</strain>
    </source>
</reference>
<gene>
    <name evidence="6" type="ORF">SAMN04488516_10428</name>
</gene>
<dbReference type="PIRSF" id="PIRSF039090">
    <property type="entry name" value="Flis"/>
    <property type="match status" value="1"/>
</dbReference>
<dbReference type="InterPro" id="IPR036584">
    <property type="entry name" value="FliS_sf"/>
</dbReference>
<keyword evidence="3" id="KW-0963">Cytoplasm</keyword>
<dbReference type="GO" id="GO:0005829">
    <property type="term" value="C:cytosol"/>
    <property type="evidence" value="ECO:0007669"/>
    <property type="project" value="UniProtKB-SubCell"/>
</dbReference>
<dbReference type="Pfam" id="PF02561">
    <property type="entry name" value="FliS"/>
    <property type="match status" value="1"/>
</dbReference>
<dbReference type="Proteomes" id="UP000199602">
    <property type="component" value="Unassembled WGS sequence"/>
</dbReference>
<sequence length="122" mass="13597">MQAVQAYLNTKVSTASQKDLVVLIFESAIRYLKQAKEKIKEKDYAQKGILISKALDCIAELDASLNMEKGGDIAKNLHALYFYCQTRLLQANMNLDPKKIDEVISILQQIGTAFAEIKNSSA</sequence>
<name>A0A1H0D4Z3_9BACT</name>
<dbReference type="SUPFAM" id="SSF101116">
    <property type="entry name" value="Flagellar export chaperone FliS"/>
    <property type="match status" value="1"/>
</dbReference>
<keyword evidence="5" id="KW-0143">Chaperone</keyword>
<comment type="subcellular location">
    <subcellularLocation>
        <location evidence="1">Cytoplasm</location>
        <location evidence="1">Cytosol</location>
    </subcellularLocation>
</comment>
<evidence type="ECO:0000313" key="7">
    <source>
        <dbReference type="Proteomes" id="UP000199602"/>
    </source>
</evidence>
<protein>
    <submittedName>
        <fullName evidence="6">Flagellar biosynthetic protein FliS</fullName>
    </submittedName>
</protein>
<evidence type="ECO:0000256" key="2">
    <source>
        <dbReference type="ARBA" id="ARBA00008787"/>
    </source>
</evidence>
<evidence type="ECO:0000313" key="6">
    <source>
        <dbReference type="EMBL" id="SDN65149.1"/>
    </source>
</evidence>
<evidence type="ECO:0000256" key="1">
    <source>
        <dbReference type="ARBA" id="ARBA00004514"/>
    </source>
</evidence>
<dbReference type="PANTHER" id="PTHR34773:SF1">
    <property type="entry name" value="FLAGELLAR SECRETION CHAPERONE FLIS"/>
    <property type="match status" value="1"/>
</dbReference>
<proteinExistence type="inferred from homology"/>
<dbReference type="OrthoDB" id="5343669at2"/>
<dbReference type="RefSeq" id="WP_092064669.1">
    <property type="nucleotide sequence ID" value="NZ_FNIN01000004.1"/>
</dbReference>
<keyword evidence="6" id="KW-0969">Cilium</keyword>
<dbReference type="GO" id="GO:0044780">
    <property type="term" value="P:bacterial-type flagellum assembly"/>
    <property type="evidence" value="ECO:0007669"/>
    <property type="project" value="InterPro"/>
</dbReference>
<dbReference type="PANTHER" id="PTHR34773">
    <property type="entry name" value="FLAGELLAR SECRETION CHAPERONE FLIS"/>
    <property type="match status" value="1"/>
</dbReference>
<comment type="similarity">
    <text evidence="2">Belongs to the FliS family.</text>
</comment>
<organism evidence="6 7">
    <name type="scientific">Desulfonauticus submarinus</name>
    <dbReference type="NCBI Taxonomy" id="206665"/>
    <lineage>
        <taxon>Bacteria</taxon>
        <taxon>Pseudomonadati</taxon>
        <taxon>Thermodesulfobacteriota</taxon>
        <taxon>Desulfovibrionia</taxon>
        <taxon>Desulfovibrionales</taxon>
        <taxon>Desulfonauticaceae</taxon>
        <taxon>Desulfonauticus</taxon>
    </lineage>
</organism>
<keyword evidence="6" id="KW-0966">Cell projection</keyword>
<dbReference type="STRING" id="206665.SAMN04488516_10428"/>
<dbReference type="AlphaFoldDB" id="A0A1H0D4Z3"/>
<evidence type="ECO:0000256" key="5">
    <source>
        <dbReference type="ARBA" id="ARBA00023186"/>
    </source>
</evidence>
<keyword evidence="4" id="KW-1005">Bacterial flagellum biogenesis</keyword>
<evidence type="ECO:0000256" key="3">
    <source>
        <dbReference type="ARBA" id="ARBA00022490"/>
    </source>
</evidence>
<evidence type="ECO:0000256" key="4">
    <source>
        <dbReference type="ARBA" id="ARBA00022795"/>
    </source>
</evidence>
<dbReference type="InterPro" id="IPR003713">
    <property type="entry name" value="FliS"/>
</dbReference>
<dbReference type="NCBIfam" id="TIGR00208">
    <property type="entry name" value="fliS"/>
    <property type="match status" value="1"/>
</dbReference>
<dbReference type="GO" id="GO:0071973">
    <property type="term" value="P:bacterial-type flagellum-dependent cell motility"/>
    <property type="evidence" value="ECO:0007669"/>
    <property type="project" value="TreeGrafter"/>
</dbReference>
<dbReference type="EMBL" id="FNIN01000004">
    <property type="protein sequence ID" value="SDN65149.1"/>
    <property type="molecule type" value="Genomic_DNA"/>
</dbReference>
<accession>A0A1H0D4Z3</accession>
<dbReference type="CDD" id="cd16098">
    <property type="entry name" value="FliS"/>
    <property type="match status" value="1"/>
</dbReference>
<keyword evidence="7" id="KW-1185">Reference proteome</keyword>